<reference evidence="1 2" key="2">
    <citation type="journal article" date="2013" name="PLoS ONE">
        <title>Whole genome mapping and re-organization of the nuclear and mitochondrial genomes of Babesia microti isolates.</title>
        <authorList>
            <person name="Cornillot E."/>
            <person name="Dassouli A."/>
            <person name="Garg A."/>
            <person name="Pachikara N."/>
            <person name="Randazzo S."/>
            <person name="Depoix D."/>
            <person name="Carcy B."/>
            <person name="Delbecq S."/>
            <person name="Frutos R."/>
            <person name="Silva J.C."/>
            <person name="Sutton R."/>
            <person name="Krause P.J."/>
            <person name="Mamoun C.B."/>
        </authorList>
    </citation>
    <scope>NUCLEOTIDE SEQUENCE [LARGE SCALE GENOMIC DNA]</scope>
    <source>
        <strain evidence="1 2">RI</strain>
    </source>
</reference>
<evidence type="ECO:0000313" key="1">
    <source>
        <dbReference type="EMBL" id="SJK86713.1"/>
    </source>
</evidence>
<proteinExistence type="predicted"/>
<dbReference type="EMBL" id="LN871598">
    <property type="protein sequence ID" value="SJK86713.1"/>
    <property type="molecule type" value="Genomic_DNA"/>
</dbReference>
<gene>
    <name evidence="1" type="ORF">BMR1_03g04730</name>
</gene>
<dbReference type="RefSeq" id="XP_021338836.1">
    <property type="nucleotide sequence ID" value="XM_021482302.1"/>
</dbReference>
<dbReference type="GeneID" id="24425592"/>
<protein>
    <submittedName>
        <fullName evidence="1">Uncharacterized protein</fullName>
    </submittedName>
</protein>
<reference evidence="1 2" key="3">
    <citation type="journal article" date="2016" name="Sci. Rep.">
        <title>Genome-wide diversity and gene expression profiling of Babesia microti isolates identify polymorphic genes that mediate host-pathogen interactions.</title>
        <authorList>
            <person name="Silva J.C."/>
            <person name="Cornillot E."/>
            <person name="McCracken C."/>
            <person name="Usmani-Brown S."/>
            <person name="Dwivedi A."/>
            <person name="Ifeonu O.O."/>
            <person name="Crabtree J."/>
            <person name="Gotia H.T."/>
            <person name="Virji A.Z."/>
            <person name="Reynes C."/>
            <person name="Colinge J."/>
            <person name="Kumar V."/>
            <person name="Lawres L."/>
            <person name="Pazzi J.E."/>
            <person name="Pablo J.V."/>
            <person name="Hung C."/>
            <person name="Brancato J."/>
            <person name="Kumari P."/>
            <person name="Orvis J."/>
            <person name="Tretina K."/>
            <person name="Chibucos M."/>
            <person name="Ott S."/>
            <person name="Sadzewicz L."/>
            <person name="Sengamalay N."/>
            <person name="Shetty A.C."/>
            <person name="Su Q."/>
            <person name="Tallon L."/>
            <person name="Fraser C.M."/>
            <person name="Frutos R."/>
            <person name="Molina D.M."/>
            <person name="Krause P.J."/>
            <person name="Ben Mamoun C."/>
        </authorList>
    </citation>
    <scope>NUCLEOTIDE SEQUENCE [LARGE SCALE GENOMIC DNA]</scope>
    <source>
        <strain evidence="1 2">RI</strain>
    </source>
</reference>
<organism evidence="1 2">
    <name type="scientific">Babesia microti (strain RI)</name>
    <dbReference type="NCBI Taxonomy" id="1133968"/>
    <lineage>
        <taxon>Eukaryota</taxon>
        <taxon>Sar</taxon>
        <taxon>Alveolata</taxon>
        <taxon>Apicomplexa</taxon>
        <taxon>Aconoidasida</taxon>
        <taxon>Piroplasmida</taxon>
        <taxon>Babesiidae</taxon>
        <taxon>Babesia</taxon>
    </lineage>
</organism>
<name>A0A1R4ACG8_BABMR</name>
<accession>A0A1R4ACG8</accession>
<dbReference type="KEGG" id="bmic:BMR1_03g04730"/>
<sequence>MASTFSVTEKDGSSSSDSTDKYLSFAQGKDIATRALKKGFAVQKLYSRIYQNSVDLRHKRILIARLKANLYGKSDDLDIDGTGIVTTAPPCLSDVQFKLLRQEQLSLMAENTRLVRLLESRSTNNYTSNDSGMAISHAIRGNVWGCDSLVIKDRSYALEKIVLMLDKVVLKILAKAFRQIFLYAFLQDNIQNVKSKIKNNAIRIRMFYACSTLIQSIRNVYRRDLSSFLNSLIRESFAAYSQSTINPLEFMSEVNKKATPIVPFPTYYKNLHSVKNSQ</sequence>
<dbReference type="VEuPathDB" id="PiroplasmaDB:BMR1_03g04730"/>
<keyword evidence="2" id="KW-1185">Reference proteome</keyword>
<dbReference type="AlphaFoldDB" id="A0A1R4ACG8"/>
<reference evidence="1 2" key="1">
    <citation type="journal article" date="2012" name="Nucleic Acids Res.">
        <title>Sequencing of the smallest Apicomplexan genome from the human pathogen Babesia microti.</title>
        <authorList>
            <person name="Cornillot E."/>
            <person name="Hadj-Kaddour K."/>
            <person name="Dassouli A."/>
            <person name="Noel B."/>
            <person name="Ranwez V."/>
            <person name="Vacherie B."/>
            <person name="Augagneur Y."/>
            <person name="Bres V."/>
            <person name="Duclos A."/>
            <person name="Randazzo S."/>
            <person name="Carcy B."/>
            <person name="Debierre-Grockiego F."/>
            <person name="Delbecq S."/>
            <person name="Moubri-Menage K."/>
            <person name="Shams-Eldin H."/>
            <person name="Usmani-Brown S."/>
            <person name="Bringaud F."/>
            <person name="Wincker P."/>
            <person name="Vivares C.P."/>
            <person name="Schwarz R.T."/>
            <person name="Schetters T.P."/>
            <person name="Krause P.J."/>
            <person name="Gorenflot A."/>
            <person name="Berry V."/>
            <person name="Barbe V."/>
            <person name="Ben Mamoun C."/>
        </authorList>
    </citation>
    <scope>NUCLEOTIDE SEQUENCE [LARGE SCALE GENOMIC DNA]</scope>
    <source>
        <strain evidence="1 2">RI</strain>
    </source>
</reference>
<evidence type="ECO:0000313" key="2">
    <source>
        <dbReference type="Proteomes" id="UP000002899"/>
    </source>
</evidence>
<dbReference type="Proteomes" id="UP000002899">
    <property type="component" value="Chromosome III"/>
</dbReference>